<dbReference type="PANTHER" id="PTHR43072">
    <property type="entry name" value="N-ACETYLTRANSFERASE"/>
    <property type="match status" value="1"/>
</dbReference>
<dbReference type="KEGG" id="plal:FXN65_14070"/>
<dbReference type="SUPFAM" id="SSF55729">
    <property type="entry name" value="Acyl-CoA N-acyltransferases (Nat)"/>
    <property type="match status" value="1"/>
</dbReference>
<dbReference type="RefSeq" id="WP_151133783.1">
    <property type="nucleotide sequence ID" value="NZ_CP043311.1"/>
</dbReference>
<dbReference type="Pfam" id="PF00583">
    <property type="entry name" value="Acetyltransf_1"/>
    <property type="match status" value="1"/>
</dbReference>
<sequence>MALPRNPRLTVPGSGTDAEAHWIEPLNDGSHVLIRPLRQEDRDREVEFIRNLSPESRHFRFLGAIKEIGPALLNQLMEVDFHEKMAFVALAHQDGKLIEVGVSRYAATKESGQCECAVTVADAWQHRGLGTALMRHLIEAARQNGFKHMYSIDAAANVHVQALAHDLGFYSSRDPQDATQLVHSLQL</sequence>
<evidence type="ECO:0000256" key="1">
    <source>
        <dbReference type="ARBA" id="ARBA00022679"/>
    </source>
</evidence>
<dbReference type="AlphaFoldDB" id="A0A5J6QL39"/>
<dbReference type="InterPro" id="IPR016181">
    <property type="entry name" value="Acyl_CoA_acyltransferase"/>
</dbReference>
<dbReference type="GO" id="GO:0016747">
    <property type="term" value="F:acyltransferase activity, transferring groups other than amino-acyl groups"/>
    <property type="evidence" value="ECO:0007669"/>
    <property type="project" value="InterPro"/>
</dbReference>
<dbReference type="Proteomes" id="UP000327179">
    <property type="component" value="Chromosome"/>
</dbReference>
<feature type="domain" description="N-acetyltransferase" evidence="3">
    <location>
        <begin position="32"/>
        <end position="187"/>
    </location>
</feature>
<name>A0A5J6QL39_9GAMM</name>
<evidence type="ECO:0000313" key="5">
    <source>
        <dbReference type="Proteomes" id="UP000327179"/>
    </source>
</evidence>
<proteinExistence type="predicted"/>
<accession>A0A5J6QL39</accession>
<keyword evidence="5" id="KW-1185">Reference proteome</keyword>
<reference evidence="4 5" key="1">
    <citation type="submission" date="2019-08" db="EMBL/GenBank/DDBJ databases">
        <title>Whole-genome Sequencing of e-waste polymer degrading bacterium Pseudomonas sp. strain PE08.</title>
        <authorList>
            <person name="Kirdat K."/>
            <person name="Debbarma P."/>
            <person name="Narawade N."/>
            <person name="Suyal D."/>
            <person name="Thorat V."/>
            <person name="Shouche Y."/>
            <person name="Goel R."/>
            <person name="Yadav A."/>
        </authorList>
    </citation>
    <scope>NUCLEOTIDE SEQUENCE [LARGE SCALE GENOMIC DNA]</scope>
    <source>
        <strain evidence="4 5">PE08</strain>
    </source>
</reference>
<evidence type="ECO:0000256" key="2">
    <source>
        <dbReference type="ARBA" id="ARBA00023315"/>
    </source>
</evidence>
<evidence type="ECO:0000313" key="4">
    <source>
        <dbReference type="EMBL" id="QEY63133.1"/>
    </source>
</evidence>
<dbReference type="PROSITE" id="PS51186">
    <property type="entry name" value="GNAT"/>
    <property type="match status" value="1"/>
</dbReference>
<dbReference type="Gene3D" id="3.40.630.30">
    <property type="match status" value="1"/>
</dbReference>
<protein>
    <submittedName>
        <fullName evidence="4">GNAT family N-acetyltransferase</fullName>
    </submittedName>
</protein>
<dbReference type="InterPro" id="IPR000182">
    <property type="entry name" value="GNAT_dom"/>
</dbReference>
<dbReference type="EMBL" id="CP043311">
    <property type="protein sequence ID" value="QEY63133.1"/>
    <property type="molecule type" value="Genomic_DNA"/>
</dbReference>
<keyword evidence="2" id="KW-0012">Acyltransferase</keyword>
<dbReference type="CDD" id="cd04301">
    <property type="entry name" value="NAT_SF"/>
    <property type="match status" value="1"/>
</dbReference>
<dbReference type="PANTHER" id="PTHR43072:SF23">
    <property type="entry name" value="UPF0039 PROTEIN C11D3.02C"/>
    <property type="match status" value="1"/>
</dbReference>
<gene>
    <name evidence="4" type="ORF">FXN65_14070</name>
</gene>
<evidence type="ECO:0000259" key="3">
    <source>
        <dbReference type="PROSITE" id="PS51186"/>
    </source>
</evidence>
<organism evidence="4 5">
    <name type="scientific">Metapseudomonas lalkuanensis</name>
    <dbReference type="NCBI Taxonomy" id="2604832"/>
    <lineage>
        <taxon>Bacteria</taxon>
        <taxon>Pseudomonadati</taxon>
        <taxon>Pseudomonadota</taxon>
        <taxon>Gammaproteobacteria</taxon>
        <taxon>Pseudomonadales</taxon>
        <taxon>Pseudomonadaceae</taxon>
        <taxon>Metapseudomonas</taxon>
    </lineage>
</organism>
<keyword evidence="1 4" id="KW-0808">Transferase</keyword>